<keyword evidence="1" id="KW-0812">Transmembrane</keyword>
<evidence type="ECO:0000313" key="2">
    <source>
        <dbReference type="EMBL" id="TQS84782.1"/>
    </source>
</evidence>
<feature type="transmembrane region" description="Helical" evidence="1">
    <location>
        <begin position="139"/>
        <end position="161"/>
    </location>
</feature>
<feature type="transmembrane region" description="Helical" evidence="1">
    <location>
        <begin position="43"/>
        <end position="68"/>
    </location>
</feature>
<dbReference type="AlphaFoldDB" id="A0A8J8TEI8"/>
<feature type="transmembrane region" description="Helical" evidence="1">
    <location>
        <begin position="167"/>
        <end position="187"/>
    </location>
</feature>
<dbReference type="GeneID" id="41323188"/>
<reference evidence="2" key="1">
    <citation type="submission" date="2016-03" db="EMBL/GenBank/DDBJ databases">
        <authorList>
            <person name="Borrel G."/>
            <person name="Mccann A."/>
            <person name="O'Toole P.W."/>
        </authorList>
    </citation>
    <scope>NUCLEOTIDE SEQUENCE</scope>
    <source>
        <strain evidence="2">183</strain>
    </source>
</reference>
<organism evidence="2 3">
    <name type="scientific">Candidatus Methanomassiliicoccus intestinalis</name>
    <dbReference type="NCBI Taxonomy" id="1406512"/>
    <lineage>
        <taxon>Archaea</taxon>
        <taxon>Methanobacteriati</taxon>
        <taxon>Thermoplasmatota</taxon>
        <taxon>Thermoplasmata</taxon>
        <taxon>Methanomassiliicoccales</taxon>
        <taxon>Methanomassiliicoccaceae</taxon>
        <taxon>Methanomassiliicoccus</taxon>
    </lineage>
</organism>
<evidence type="ECO:0008006" key="4">
    <source>
        <dbReference type="Google" id="ProtNLM"/>
    </source>
</evidence>
<dbReference type="RefSeq" id="WP_020448659.1">
    <property type="nucleotide sequence ID" value="NZ_CAYAYE010000015.1"/>
</dbReference>
<dbReference type="Proteomes" id="UP000752814">
    <property type="component" value="Unassembled WGS sequence"/>
</dbReference>
<dbReference type="EMBL" id="LVVT01000001">
    <property type="protein sequence ID" value="TQS84782.1"/>
    <property type="molecule type" value="Genomic_DNA"/>
</dbReference>
<keyword evidence="1" id="KW-1133">Transmembrane helix</keyword>
<accession>A0A8J8TEI8</accession>
<sequence>MSKISDLLQYIPVGERLGELFYANWMVVVSIGLLVEMEASMLSIVAVTIVAFSVNVVWGIIDGVTVMYGMVIGRIQRNDVIKRLHEGDASARADAKSYLEDTIVDSLDEDDMDIVIDLISKSKQVEDCGSRPLKSDIGYALGIIFLDSVMVIPLLLPLYLMPDYHNAVYTSHMISVVIFTIIGAAYAKRLNRNIWKTAVIFAIMGTILATLVYQSGW</sequence>
<name>A0A8J8TEI8_9ARCH</name>
<gene>
    <name evidence="2" type="ORF">A3207_01770</name>
</gene>
<evidence type="ECO:0000313" key="3">
    <source>
        <dbReference type="Proteomes" id="UP000752814"/>
    </source>
</evidence>
<feature type="transmembrane region" description="Helical" evidence="1">
    <location>
        <begin position="20"/>
        <end position="37"/>
    </location>
</feature>
<keyword evidence="1" id="KW-0472">Membrane</keyword>
<comment type="caution">
    <text evidence="2">The sequence shown here is derived from an EMBL/GenBank/DDBJ whole genome shotgun (WGS) entry which is preliminary data.</text>
</comment>
<proteinExistence type="predicted"/>
<protein>
    <recommendedName>
        <fullName evidence="4">VIT family protein</fullName>
    </recommendedName>
</protein>
<feature type="transmembrane region" description="Helical" evidence="1">
    <location>
        <begin position="194"/>
        <end position="213"/>
    </location>
</feature>
<evidence type="ECO:0000256" key="1">
    <source>
        <dbReference type="SAM" id="Phobius"/>
    </source>
</evidence>